<dbReference type="Proteomes" id="UP000183028">
    <property type="component" value="Unassembled WGS sequence"/>
</dbReference>
<keyword evidence="4" id="KW-0804">Transcription</keyword>
<accession>A0A1H6QTQ3</accession>
<feature type="domain" description="HTH lysR-type" evidence="5">
    <location>
        <begin position="1"/>
        <end position="58"/>
    </location>
</feature>
<dbReference type="PANTHER" id="PTHR30126">
    <property type="entry name" value="HTH-TYPE TRANSCRIPTIONAL REGULATOR"/>
    <property type="match status" value="1"/>
</dbReference>
<dbReference type="AlphaFoldDB" id="A0A1H6QTQ3"/>
<gene>
    <name evidence="6" type="ORF">SAMN04487834_100368</name>
</gene>
<name>A0A1H6QTQ3_9FIRM</name>
<reference evidence="7" key="1">
    <citation type="submission" date="2016-10" db="EMBL/GenBank/DDBJ databases">
        <authorList>
            <person name="Varghese N."/>
        </authorList>
    </citation>
    <scope>NUCLEOTIDE SEQUENCE [LARGE SCALE GENOMIC DNA]</scope>
    <source>
        <strain evidence="7">DSM 20406</strain>
    </source>
</reference>
<dbReference type="Gene3D" id="1.10.10.10">
    <property type="entry name" value="Winged helix-like DNA-binding domain superfamily/Winged helix DNA-binding domain"/>
    <property type="match status" value="1"/>
</dbReference>
<evidence type="ECO:0000256" key="4">
    <source>
        <dbReference type="ARBA" id="ARBA00023163"/>
    </source>
</evidence>
<keyword evidence="3 6" id="KW-0238">DNA-binding</keyword>
<dbReference type="PANTHER" id="PTHR30126:SF40">
    <property type="entry name" value="HTH-TYPE TRANSCRIPTIONAL REGULATOR GLTR"/>
    <property type="match status" value="1"/>
</dbReference>
<proteinExistence type="inferred from homology"/>
<dbReference type="RefSeq" id="WP_074731194.1">
    <property type="nucleotide sequence ID" value="NZ_FNYK01000003.1"/>
</dbReference>
<dbReference type="PROSITE" id="PS50931">
    <property type="entry name" value="HTH_LYSR"/>
    <property type="match status" value="1"/>
</dbReference>
<evidence type="ECO:0000256" key="3">
    <source>
        <dbReference type="ARBA" id="ARBA00023125"/>
    </source>
</evidence>
<evidence type="ECO:0000313" key="7">
    <source>
        <dbReference type="Proteomes" id="UP000183028"/>
    </source>
</evidence>
<dbReference type="InterPro" id="IPR000847">
    <property type="entry name" value="LysR_HTH_N"/>
</dbReference>
<protein>
    <submittedName>
        <fullName evidence="6">DNA-binding transcriptional regulator, LysR family</fullName>
    </submittedName>
</protein>
<dbReference type="SUPFAM" id="SSF46785">
    <property type="entry name" value="Winged helix' DNA-binding domain"/>
    <property type="match status" value="1"/>
</dbReference>
<keyword evidence="7" id="KW-1185">Reference proteome</keyword>
<organism evidence="6 7">
    <name type="scientific">Sharpea azabuensis</name>
    <dbReference type="NCBI Taxonomy" id="322505"/>
    <lineage>
        <taxon>Bacteria</taxon>
        <taxon>Bacillati</taxon>
        <taxon>Bacillota</taxon>
        <taxon>Erysipelotrichia</taxon>
        <taxon>Erysipelotrichales</taxon>
        <taxon>Coprobacillaceae</taxon>
        <taxon>Sharpea</taxon>
    </lineage>
</organism>
<dbReference type="SUPFAM" id="SSF53850">
    <property type="entry name" value="Periplasmic binding protein-like II"/>
    <property type="match status" value="1"/>
</dbReference>
<dbReference type="InterPro" id="IPR005119">
    <property type="entry name" value="LysR_subst-bd"/>
</dbReference>
<dbReference type="Gene3D" id="3.40.190.290">
    <property type="match status" value="1"/>
</dbReference>
<dbReference type="InterPro" id="IPR036390">
    <property type="entry name" value="WH_DNA-bd_sf"/>
</dbReference>
<dbReference type="EMBL" id="FNYK01000003">
    <property type="protein sequence ID" value="SEI42352.1"/>
    <property type="molecule type" value="Genomic_DNA"/>
</dbReference>
<dbReference type="InterPro" id="IPR036388">
    <property type="entry name" value="WH-like_DNA-bd_sf"/>
</dbReference>
<evidence type="ECO:0000259" key="5">
    <source>
        <dbReference type="PROSITE" id="PS50931"/>
    </source>
</evidence>
<dbReference type="eggNOG" id="COG0583">
    <property type="taxonomic scope" value="Bacteria"/>
</dbReference>
<dbReference type="GO" id="GO:0003700">
    <property type="term" value="F:DNA-binding transcription factor activity"/>
    <property type="evidence" value="ECO:0007669"/>
    <property type="project" value="InterPro"/>
</dbReference>
<dbReference type="GO" id="GO:0000976">
    <property type="term" value="F:transcription cis-regulatory region binding"/>
    <property type="evidence" value="ECO:0007669"/>
    <property type="project" value="TreeGrafter"/>
</dbReference>
<keyword evidence="2" id="KW-0805">Transcription regulation</keyword>
<dbReference type="Pfam" id="PF03466">
    <property type="entry name" value="LysR_substrate"/>
    <property type="match status" value="1"/>
</dbReference>
<dbReference type="OrthoDB" id="9785745at2"/>
<dbReference type="STRING" id="322505.SAMN04487836_11715"/>
<evidence type="ECO:0000256" key="1">
    <source>
        <dbReference type="ARBA" id="ARBA00009437"/>
    </source>
</evidence>
<sequence length="283" mass="33258">MIDTRLKTFLMLCKIRNYRKTAEALHMTQPAVTQHIHYLEQAYNCRLFHYENRILTLTKQGKILQTYAQNMCYQEKQLQLKLQQHEGRTLRIGVTKTVGGFEIDEKITNYLKVKGNNICVVMDNTDHLLQLLSEGELDFALVEGTFDCNQYASRTYKKEEFVGVCDKSHPFANKIIPAQDMFKEHLFLREEGSGTRHIFESILKEYNHDLNEFSAVTTISDFGLMMHLIKELKGITFAYKSVLKHDYDLCSFHIQDYIIYHQFNYVYLNNPVSLEAVDYFDQF</sequence>
<comment type="similarity">
    <text evidence="1">Belongs to the LysR transcriptional regulatory family.</text>
</comment>
<evidence type="ECO:0000256" key="2">
    <source>
        <dbReference type="ARBA" id="ARBA00023015"/>
    </source>
</evidence>
<evidence type="ECO:0000313" key="6">
    <source>
        <dbReference type="EMBL" id="SEI42352.1"/>
    </source>
</evidence>
<dbReference type="Pfam" id="PF00126">
    <property type="entry name" value="HTH_1"/>
    <property type="match status" value="1"/>
</dbReference>